<feature type="transmembrane region" description="Helical" evidence="5">
    <location>
        <begin position="115"/>
        <end position="139"/>
    </location>
</feature>
<gene>
    <name evidence="7" type="ORF">C7378_1953</name>
</gene>
<feature type="domain" description="ABC transmembrane type-2" evidence="6">
    <location>
        <begin position="36"/>
        <end position="262"/>
    </location>
</feature>
<dbReference type="PANTHER" id="PTHR43229:SF3">
    <property type="entry name" value="ABC-TYPE MULTIDRUG TRANSPORT SYSTEM, PERMEASE COMPONENT"/>
    <property type="match status" value="1"/>
</dbReference>
<feature type="transmembrane region" description="Helical" evidence="5">
    <location>
        <begin position="38"/>
        <end position="59"/>
    </location>
</feature>
<dbReference type="GO" id="GO:0043190">
    <property type="term" value="C:ATP-binding cassette (ABC) transporter complex"/>
    <property type="evidence" value="ECO:0007669"/>
    <property type="project" value="InterPro"/>
</dbReference>
<feature type="transmembrane region" description="Helical" evidence="5">
    <location>
        <begin position="238"/>
        <end position="259"/>
    </location>
</feature>
<keyword evidence="5" id="KW-1003">Cell membrane</keyword>
<proteinExistence type="inferred from homology"/>
<dbReference type="Proteomes" id="UP000295210">
    <property type="component" value="Unassembled WGS sequence"/>
</dbReference>
<dbReference type="PIRSF" id="PIRSF006648">
    <property type="entry name" value="DrrB"/>
    <property type="match status" value="1"/>
</dbReference>
<evidence type="ECO:0000256" key="1">
    <source>
        <dbReference type="ARBA" id="ARBA00004141"/>
    </source>
</evidence>
<dbReference type="InterPro" id="IPR013525">
    <property type="entry name" value="ABC2_TM"/>
</dbReference>
<evidence type="ECO:0000256" key="3">
    <source>
        <dbReference type="ARBA" id="ARBA00022989"/>
    </source>
</evidence>
<evidence type="ECO:0000256" key="2">
    <source>
        <dbReference type="ARBA" id="ARBA00022692"/>
    </source>
</evidence>
<feature type="transmembrane region" description="Helical" evidence="5">
    <location>
        <begin position="151"/>
        <end position="174"/>
    </location>
</feature>
<dbReference type="PRINTS" id="PR00164">
    <property type="entry name" value="ABC2TRNSPORT"/>
</dbReference>
<evidence type="ECO:0000259" key="6">
    <source>
        <dbReference type="PROSITE" id="PS51012"/>
    </source>
</evidence>
<dbReference type="PROSITE" id="PS51012">
    <property type="entry name" value="ABC_TM2"/>
    <property type="match status" value="1"/>
</dbReference>
<keyword evidence="2 5" id="KW-0812">Transmembrane</keyword>
<evidence type="ECO:0000256" key="5">
    <source>
        <dbReference type="RuleBase" id="RU361157"/>
    </source>
</evidence>
<dbReference type="AlphaFoldDB" id="A0A4V2PVJ7"/>
<name>A0A4V2PVJ7_9BACT</name>
<dbReference type="EMBL" id="SMGK01000002">
    <property type="protein sequence ID" value="TCK74331.1"/>
    <property type="molecule type" value="Genomic_DNA"/>
</dbReference>
<organism evidence="7 8">
    <name type="scientific">Acidipila rosea</name>
    <dbReference type="NCBI Taxonomy" id="768535"/>
    <lineage>
        <taxon>Bacteria</taxon>
        <taxon>Pseudomonadati</taxon>
        <taxon>Acidobacteriota</taxon>
        <taxon>Terriglobia</taxon>
        <taxon>Terriglobales</taxon>
        <taxon>Acidobacteriaceae</taxon>
        <taxon>Acidipila</taxon>
    </lineage>
</organism>
<dbReference type="InterPro" id="IPR000412">
    <property type="entry name" value="ABC_2_transport"/>
</dbReference>
<evidence type="ECO:0000313" key="7">
    <source>
        <dbReference type="EMBL" id="TCK74331.1"/>
    </source>
</evidence>
<dbReference type="OrthoDB" id="63188at2"/>
<reference evidence="7 8" key="1">
    <citation type="submission" date="2019-03" db="EMBL/GenBank/DDBJ databases">
        <title>Genomic Encyclopedia of Type Strains, Phase IV (KMG-IV): sequencing the most valuable type-strain genomes for metagenomic binning, comparative biology and taxonomic classification.</title>
        <authorList>
            <person name="Goeker M."/>
        </authorList>
    </citation>
    <scope>NUCLEOTIDE SEQUENCE [LARGE SCALE GENOMIC DNA]</scope>
    <source>
        <strain evidence="7 8">DSM 103428</strain>
    </source>
</reference>
<comment type="similarity">
    <text evidence="5">Belongs to the ABC-2 integral membrane protein family.</text>
</comment>
<keyword evidence="3 5" id="KW-1133">Transmembrane helix</keyword>
<accession>A0A4V2PVJ7</accession>
<dbReference type="Pfam" id="PF01061">
    <property type="entry name" value="ABC2_membrane"/>
    <property type="match status" value="1"/>
</dbReference>
<dbReference type="InterPro" id="IPR047817">
    <property type="entry name" value="ABC2_TM_bact-type"/>
</dbReference>
<keyword evidence="8" id="KW-1185">Reference proteome</keyword>
<dbReference type="InterPro" id="IPR051784">
    <property type="entry name" value="Nod_factor_ABC_transporter"/>
</dbReference>
<feature type="transmembrane region" description="Helical" evidence="5">
    <location>
        <begin position="71"/>
        <end position="95"/>
    </location>
</feature>
<dbReference type="GO" id="GO:0140359">
    <property type="term" value="F:ABC-type transporter activity"/>
    <property type="evidence" value="ECO:0007669"/>
    <property type="project" value="InterPro"/>
</dbReference>
<protein>
    <recommendedName>
        <fullName evidence="5">Transport permease protein</fullName>
    </recommendedName>
</protein>
<dbReference type="PANTHER" id="PTHR43229">
    <property type="entry name" value="NODULATION PROTEIN J"/>
    <property type="match status" value="1"/>
</dbReference>
<evidence type="ECO:0000256" key="4">
    <source>
        <dbReference type="ARBA" id="ARBA00023136"/>
    </source>
</evidence>
<comment type="caution">
    <text evidence="7">The sequence shown here is derived from an EMBL/GenBank/DDBJ whole genome shotgun (WGS) entry which is preliminary data.</text>
</comment>
<sequence>MATASIAAPAPAAGLDFDYYFKLFLKETRYEFLNRLRLRAYSLSVIGFPVMFYLIFGIANRHSEGFHFARYLLASYSCFGMIGAALFGLGAGIAFERAQGWLELKQASPMPRLAYLAAKTVSCMAFALIIVAVLVALAITVGGVHMTLRELIQLIAITLAGALPFASMGLLLALVLPASAAPGIINLIYLPMSFCSGLWMPIQALPHFLQRIAPLLPTYHYAQLALGIFGYAQPGSTLLHWDALIGFTCIMLGTAWLLFTRMNADA</sequence>
<keyword evidence="4 5" id="KW-0472">Membrane</keyword>
<feature type="transmembrane region" description="Helical" evidence="5">
    <location>
        <begin position="180"/>
        <end position="200"/>
    </location>
</feature>
<keyword evidence="5" id="KW-0813">Transport</keyword>
<comment type="subcellular location">
    <subcellularLocation>
        <location evidence="5">Cell membrane</location>
        <topology evidence="5">Multi-pass membrane protein</topology>
    </subcellularLocation>
    <subcellularLocation>
        <location evidence="1">Membrane</location>
        <topology evidence="1">Multi-pass membrane protein</topology>
    </subcellularLocation>
</comment>
<dbReference type="RefSeq" id="WP_131995260.1">
    <property type="nucleotide sequence ID" value="NZ_SMGK01000002.1"/>
</dbReference>
<evidence type="ECO:0000313" key="8">
    <source>
        <dbReference type="Proteomes" id="UP000295210"/>
    </source>
</evidence>